<evidence type="ECO:0008006" key="2">
    <source>
        <dbReference type="Google" id="ProtNLM"/>
    </source>
</evidence>
<comment type="caution">
    <text evidence="1">The sequence shown here is derived from an EMBL/GenBank/DDBJ whole genome shotgun (WGS) entry which is preliminary data.</text>
</comment>
<gene>
    <name evidence="1" type="ORF">S12H4_49030</name>
</gene>
<organism evidence="1">
    <name type="scientific">marine sediment metagenome</name>
    <dbReference type="NCBI Taxonomy" id="412755"/>
    <lineage>
        <taxon>unclassified sequences</taxon>
        <taxon>metagenomes</taxon>
        <taxon>ecological metagenomes</taxon>
    </lineage>
</organism>
<feature type="non-terminal residue" evidence="1">
    <location>
        <position position="1"/>
    </location>
</feature>
<dbReference type="EMBL" id="BARW01030705">
    <property type="protein sequence ID" value="GAJ08848.1"/>
    <property type="molecule type" value="Genomic_DNA"/>
</dbReference>
<proteinExistence type="predicted"/>
<protein>
    <recommendedName>
        <fullName evidence="2">PDZ domain-containing protein</fullName>
    </recommendedName>
</protein>
<name>X1TU17_9ZZZZ</name>
<accession>X1TU17</accession>
<evidence type="ECO:0000313" key="1">
    <source>
        <dbReference type="EMBL" id="GAJ08848.1"/>
    </source>
</evidence>
<dbReference type="InterPro" id="IPR036034">
    <property type="entry name" value="PDZ_sf"/>
</dbReference>
<dbReference type="AlphaFoldDB" id="X1TU17"/>
<sequence length="46" mass="5234">EITNVDDLLQAIHDCHIGQKVDITYVRGEDTLTTRAELQESPPPWD</sequence>
<reference evidence="1" key="1">
    <citation type="journal article" date="2014" name="Front. Microbiol.">
        <title>High frequency of phylogenetically diverse reductive dehalogenase-homologous genes in deep subseafloor sedimentary metagenomes.</title>
        <authorList>
            <person name="Kawai M."/>
            <person name="Futagami T."/>
            <person name="Toyoda A."/>
            <person name="Takaki Y."/>
            <person name="Nishi S."/>
            <person name="Hori S."/>
            <person name="Arai W."/>
            <person name="Tsubouchi T."/>
            <person name="Morono Y."/>
            <person name="Uchiyama I."/>
            <person name="Ito T."/>
            <person name="Fujiyama A."/>
            <person name="Inagaki F."/>
            <person name="Takami H."/>
        </authorList>
    </citation>
    <scope>NUCLEOTIDE SEQUENCE</scope>
    <source>
        <strain evidence="1">Expedition CK06-06</strain>
    </source>
</reference>
<dbReference type="SUPFAM" id="SSF50156">
    <property type="entry name" value="PDZ domain-like"/>
    <property type="match status" value="1"/>
</dbReference>
<dbReference type="Gene3D" id="2.30.42.10">
    <property type="match status" value="1"/>
</dbReference>